<dbReference type="AlphaFoldDB" id="A0ABD6CVK6"/>
<accession>A0ABD6CVK6</accession>
<evidence type="ECO:0000313" key="3">
    <source>
        <dbReference type="Proteomes" id="UP001597075"/>
    </source>
</evidence>
<dbReference type="RefSeq" id="WP_256405918.1">
    <property type="nucleotide sequence ID" value="NZ_CP187151.1"/>
</dbReference>
<proteinExistence type="predicted"/>
<name>A0ABD6CVK6_9EURY</name>
<dbReference type="EMBL" id="JBHUDL010000009">
    <property type="protein sequence ID" value="MFD1633184.1"/>
    <property type="molecule type" value="Genomic_DNA"/>
</dbReference>
<evidence type="ECO:0000313" key="2">
    <source>
        <dbReference type="EMBL" id="MFD1633184.1"/>
    </source>
</evidence>
<gene>
    <name evidence="2" type="ORF">ACFSBJ_05475</name>
</gene>
<sequence>MRDGRSRFVVCAVLFALVVGQVSGFGATVARGASGDATLSEGGTYFVGQTLSTDRYDSTDSVDLERADGTLVTPVRVADDGTLTFETARLSSGEYALTSPAGPTISFDLVRQPYSVEPNRTTVSTADPTLDIAVRSNRANYTHAVRSPDLDASTLQTIFGGVGTVDSADDTLRLSGGDRQALSANFSGVSPGTYRLVFAVTDTSASERVTVSVDDSGPGQVTFASRIVQAEVGDVATIPLRFDGTDTARLTVGSASLNWRVTLNVTDADGDGSVAVRVDTANVRQSGTVFTATGTDPVSNVTVTHGTQFADADRRIAATTYPLSVQTGGTETDVGTLSLRRATGSDRLCNRSADSLVGAYNDNVDAVPGFFSGTVSDATIHGVVTDAETRDYTVTTGADREVSAFRTGAPADAAVEVETDCATIRQIADAESRTDAFGTAYGNGDIRVRGVGPINTVLVEVLELGVRIGSLFGLG</sequence>
<dbReference type="Pfam" id="PF25162">
    <property type="entry name" value="DUF7827"/>
    <property type="match status" value="1"/>
</dbReference>
<evidence type="ECO:0000259" key="1">
    <source>
        <dbReference type="Pfam" id="PF25162"/>
    </source>
</evidence>
<organism evidence="2 3">
    <name type="scientific">Haloplanus ruber</name>
    <dbReference type="NCBI Taxonomy" id="869892"/>
    <lineage>
        <taxon>Archaea</taxon>
        <taxon>Methanobacteriati</taxon>
        <taxon>Methanobacteriota</taxon>
        <taxon>Stenosarchaea group</taxon>
        <taxon>Halobacteria</taxon>
        <taxon>Halobacteriales</taxon>
        <taxon>Haloferacaceae</taxon>
        <taxon>Haloplanus</taxon>
    </lineage>
</organism>
<comment type="caution">
    <text evidence="2">The sequence shown here is derived from an EMBL/GenBank/DDBJ whole genome shotgun (WGS) entry which is preliminary data.</text>
</comment>
<reference evidence="2 3" key="1">
    <citation type="journal article" date="2019" name="Int. J. Syst. Evol. Microbiol.">
        <title>The Global Catalogue of Microorganisms (GCM) 10K type strain sequencing project: providing services to taxonomists for standard genome sequencing and annotation.</title>
        <authorList>
            <consortium name="The Broad Institute Genomics Platform"/>
            <consortium name="The Broad Institute Genome Sequencing Center for Infectious Disease"/>
            <person name="Wu L."/>
            <person name="Ma J."/>
        </authorList>
    </citation>
    <scope>NUCLEOTIDE SEQUENCE [LARGE SCALE GENOMIC DNA]</scope>
    <source>
        <strain evidence="2 3">CGMCC 1.10594</strain>
    </source>
</reference>
<dbReference type="InterPro" id="IPR057149">
    <property type="entry name" value="DUF7827"/>
</dbReference>
<dbReference type="Proteomes" id="UP001597075">
    <property type="component" value="Unassembled WGS sequence"/>
</dbReference>
<protein>
    <recommendedName>
        <fullName evidence="1">DUF7827 domain-containing protein</fullName>
    </recommendedName>
</protein>
<keyword evidence="3" id="KW-1185">Reference proteome</keyword>
<feature type="domain" description="DUF7827" evidence="1">
    <location>
        <begin position="213"/>
        <end position="328"/>
    </location>
</feature>